<dbReference type="KEGG" id="dog:HP555_04660"/>
<keyword evidence="3" id="KW-1185">Reference proteome</keyword>
<proteinExistence type="predicted"/>
<evidence type="ECO:0000313" key="2">
    <source>
        <dbReference type="EMBL" id="QQG65207.1"/>
    </source>
</evidence>
<dbReference type="Proteomes" id="UP000596092">
    <property type="component" value="Chromosome"/>
</dbReference>
<evidence type="ECO:0000259" key="1">
    <source>
        <dbReference type="PROSITE" id="PS51729"/>
    </source>
</evidence>
<dbReference type="AlphaFoldDB" id="A0A7T5VCA3"/>
<sequence length="94" mass="10759">MANEPIKNDLMHRYELHLDGKTALLVYELRNNDTVVFTHTFVPPELRGKNVAAILTRFALDDVRSQGKKVVPQCSYAAAFLERNKEYEELAVKP</sequence>
<dbReference type="InterPro" id="IPR031165">
    <property type="entry name" value="GNAT_YJDJ"/>
</dbReference>
<dbReference type="PROSITE" id="PS51729">
    <property type="entry name" value="GNAT_YJDJ"/>
    <property type="match status" value="1"/>
</dbReference>
<keyword evidence="2" id="KW-0808">Transferase</keyword>
<dbReference type="PANTHER" id="PTHR31435">
    <property type="entry name" value="PROTEIN NATD1"/>
    <property type="match status" value="1"/>
</dbReference>
<dbReference type="SUPFAM" id="SSF55729">
    <property type="entry name" value="Acyl-CoA N-acyltransferases (Nat)"/>
    <property type="match status" value="1"/>
</dbReference>
<dbReference type="Pfam" id="PF14542">
    <property type="entry name" value="Acetyltransf_CG"/>
    <property type="match status" value="1"/>
</dbReference>
<dbReference type="PANTHER" id="PTHR31435:SF9">
    <property type="entry name" value="PROTEIN NATD1"/>
    <property type="match status" value="1"/>
</dbReference>
<feature type="domain" description="N-acetyltransferase" evidence="1">
    <location>
        <begin position="6"/>
        <end position="92"/>
    </location>
</feature>
<dbReference type="GO" id="GO:0016740">
    <property type="term" value="F:transferase activity"/>
    <property type="evidence" value="ECO:0007669"/>
    <property type="project" value="UniProtKB-KW"/>
</dbReference>
<dbReference type="Gene3D" id="3.40.630.30">
    <property type="match status" value="1"/>
</dbReference>
<evidence type="ECO:0000313" key="3">
    <source>
        <dbReference type="Proteomes" id="UP000596092"/>
    </source>
</evidence>
<accession>A0A7T5VCA3</accession>
<reference evidence="2 3" key="1">
    <citation type="submission" date="2020-05" db="EMBL/GenBank/DDBJ databases">
        <title>Complete genome of Desulfobulbus oligotrophicus.</title>
        <authorList>
            <person name="Podar M."/>
        </authorList>
    </citation>
    <scope>NUCLEOTIDE SEQUENCE [LARGE SCALE GENOMIC DNA]</scope>
    <source>
        <strain evidence="2 3">Prop6</strain>
    </source>
</reference>
<gene>
    <name evidence="2" type="ORF">HP555_04660</name>
</gene>
<name>A0A7T5VCA3_9BACT</name>
<dbReference type="EMBL" id="CP054140">
    <property type="protein sequence ID" value="QQG65207.1"/>
    <property type="molecule type" value="Genomic_DNA"/>
</dbReference>
<dbReference type="InterPro" id="IPR045057">
    <property type="entry name" value="Gcn5-rel_NAT"/>
</dbReference>
<dbReference type="RefSeq" id="WP_199264027.1">
    <property type="nucleotide sequence ID" value="NZ_CP054140.1"/>
</dbReference>
<organism evidence="2 3">
    <name type="scientific">Desulfobulbus oligotrophicus</name>
    <dbReference type="NCBI Taxonomy" id="1909699"/>
    <lineage>
        <taxon>Bacteria</taxon>
        <taxon>Pseudomonadati</taxon>
        <taxon>Thermodesulfobacteriota</taxon>
        <taxon>Desulfobulbia</taxon>
        <taxon>Desulfobulbales</taxon>
        <taxon>Desulfobulbaceae</taxon>
        <taxon>Desulfobulbus</taxon>
    </lineage>
</organism>
<protein>
    <submittedName>
        <fullName evidence="2">N-acetyltransferase</fullName>
    </submittedName>
</protein>
<dbReference type="InterPro" id="IPR016181">
    <property type="entry name" value="Acyl_CoA_acyltransferase"/>
</dbReference>